<dbReference type="SUPFAM" id="SSF160148">
    <property type="entry name" value="CPE0013-like"/>
    <property type="match status" value="1"/>
</dbReference>
<dbReference type="EMBL" id="LSGP01000023">
    <property type="protein sequence ID" value="KYZ75622.1"/>
    <property type="molecule type" value="Genomic_DNA"/>
</dbReference>
<proteinExistence type="predicted"/>
<dbReference type="Gene3D" id="3.10.530.10">
    <property type="entry name" value="CPE0013-like"/>
    <property type="match status" value="1"/>
</dbReference>
<dbReference type="PANTHER" id="PTHR39450:SF1">
    <property type="entry name" value="DUF1667 DOMAIN-CONTAINING PROTEIN"/>
    <property type="match status" value="1"/>
</dbReference>
<comment type="caution">
    <text evidence="1">The sequence shown here is derived from an EMBL/GenBank/DDBJ whole genome shotgun (WGS) entry which is preliminary data.</text>
</comment>
<dbReference type="Pfam" id="PF07892">
    <property type="entry name" value="DUF1667"/>
    <property type="match status" value="1"/>
</dbReference>
<name>A0A154BNV7_ANASB</name>
<dbReference type="STRING" id="1794912.AXX12_12885"/>
<dbReference type="Proteomes" id="UP000076268">
    <property type="component" value="Unassembled WGS sequence"/>
</dbReference>
<keyword evidence="2" id="KW-1185">Reference proteome</keyword>
<dbReference type="InterPro" id="IPR012460">
    <property type="entry name" value="DUF1667"/>
</dbReference>
<evidence type="ECO:0000313" key="2">
    <source>
        <dbReference type="Proteomes" id="UP000076268"/>
    </source>
</evidence>
<protein>
    <submittedName>
        <fullName evidence="1">Molybdopterin oxidoreductase</fullName>
    </submittedName>
</protein>
<dbReference type="PANTHER" id="PTHR39450">
    <property type="entry name" value="MOLYBDOPTERIN OXIDOREDUCTASE, 4FE-4S CLUSTER-BINDING SUBUNIT"/>
    <property type="match status" value="1"/>
</dbReference>
<gene>
    <name evidence="1" type="ORF">AXX12_12885</name>
</gene>
<accession>A0A154BNV7</accession>
<dbReference type="OrthoDB" id="9811531at2"/>
<organism evidence="1 2">
    <name type="scientific">Anaerosporomusa subterranea</name>
    <dbReference type="NCBI Taxonomy" id="1794912"/>
    <lineage>
        <taxon>Bacteria</taxon>
        <taxon>Bacillati</taxon>
        <taxon>Bacillota</taxon>
        <taxon>Negativicutes</taxon>
        <taxon>Acetonemataceae</taxon>
        <taxon>Anaerosporomusa</taxon>
    </lineage>
</organism>
<sequence length="111" mass="11754">MSCVGEVEIAEGQVVRMVGFSCERGRAYAESEVTAPKRVLTTTVKLNGGTLRLLPVVSRQPLPKDKIAACVRCLASVEVEAPVKEGDIISGDLLGLGVDIVASRDVESVSR</sequence>
<dbReference type="InterPro" id="IPR036593">
    <property type="entry name" value="CPE0013-like_sf"/>
</dbReference>
<reference evidence="1 2" key="1">
    <citation type="submission" date="2016-02" db="EMBL/GenBank/DDBJ databases">
        <title>Anaerosporomusa subterraneum gen. nov., sp. nov., a spore-forming obligate anaerobe isolated from saprolite.</title>
        <authorList>
            <person name="Choi J.K."/>
            <person name="Shah M."/>
            <person name="Yee N."/>
        </authorList>
    </citation>
    <scope>NUCLEOTIDE SEQUENCE [LARGE SCALE GENOMIC DNA]</scope>
    <source>
        <strain evidence="1 2">RU4</strain>
    </source>
</reference>
<evidence type="ECO:0000313" key="1">
    <source>
        <dbReference type="EMBL" id="KYZ75622.1"/>
    </source>
</evidence>
<dbReference type="AlphaFoldDB" id="A0A154BNV7"/>